<dbReference type="InterPro" id="IPR014722">
    <property type="entry name" value="Rib_uL2_dom2"/>
</dbReference>
<reference evidence="3 4" key="1">
    <citation type="submission" date="2015-06" db="EMBL/GenBank/DDBJ databases">
        <authorList>
            <person name="Wibberg Daniel"/>
        </authorList>
    </citation>
    <scope>NUCLEOTIDE SEQUENCE [LARGE SCALE GENOMIC DNA]</scope>
    <source>
        <strain evidence="3 4">T3/55T</strain>
    </source>
</reference>
<evidence type="ECO:0000313" key="4">
    <source>
        <dbReference type="Proteomes" id="UP000236497"/>
    </source>
</evidence>
<evidence type="ECO:0000256" key="2">
    <source>
        <dbReference type="ARBA" id="ARBA00023274"/>
    </source>
</evidence>
<dbReference type="InterPro" id="IPR041985">
    <property type="entry name" value="Ribosomal_eL14_KOW"/>
</dbReference>
<accession>A0A0H5SIC8</accession>
<proteinExistence type="predicted"/>
<gene>
    <name evidence="3" type="ORF">HHT355_2036</name>
</gene>
<evidence type="ECO:0000256" key="1">
    <source>
        <dbReference type="ARBA" id="ARBA00022980"/>
    </source>
</evidence>
<keyword evidence="2" id="KW-0687">Ribonucleoprotein</keyword>
<dbReference type="GO" id="GO:1990904">
    <property type="term" value="C:ribonucleoprotein complex"/>
    <property type="evidence" value="ECO:0007669"/>
    <property type="project" value="UniProtKB-KW"/>
</dbReference>
<dbReference type="EMBL" id="CVTD020000023">
    <property type="protein sequence ID" value="CRZ35234.1"/>
    <property type="molecule type" value="Genomic_DNA"/>
</dbReference>
<sequence>MQDLIGRFVISKAGRDAGKCYVIINTHNEYVYLVDGNIRTLDYPKKKNIKHIVKLKYYDQNLAEAIRNKSVRNEEIKRALKLLQIKLSKKEVE</sequence>
<dbReference type="GO" id="GO:0005840">
    <property type="term" value="C:ribosome"/>
    <property type="evidence" value="ECO:0007669"/>
    <property type="project" value="UniProtKB-KW"/>
</dbReference>
<evidence type="ECO:0000313" key="3">
    <source>
        <dbReference type="EMBL" id="CRZ35234.1"/>
    </source>
</evidence>
<dbReference type="AlphaFoldDB" id="A0A0H5SIC8"/>
<keyword evidence="1" id="KW-0689">Ribosomal protein</keyword>
<dbReference type="OrthoDB" id="1683515at2"/>
<evidence type="ECO:0008006" key="5">
    <source>
        <dbReference type="Google" id="ProtNLM"/>
    </source>
</evidence>
<dbReference type="Gene3D" id="2.30.30.30">
    <property type="match status" value="1"/>
</dbReference>
<keyword evidence="4" id="KW-1185">Reference proteome</keyword>
<dbReference type="SUPFAM" id="SSF50104">
    <property type="entry name" value="Translation proteins SH3-like domain"/>
    <property type="match status" value="1"/>
</dbReference>
<name>A0A0H5SIC8_HERHM</name>
<dbReference type="CDD" id="cd06088">
    <property type="entry name" value="KOW_RPL14"/>
    <property type="match status" value="1"/>
</dbReference>
<organism evidence="3 4">
    <name type="scientific">Herbinix hemicellulosilytica</name>
    <dbReference type="NCBI Taxonomy" id="1564487"/>
    <lineage>
        <taxon>Bacteria</taxon>
        <taxon>Bacillati</taxon>
        <taxon>Bacillota</taxon>
        <taxon>Clostridia</taxon>
        <taxon>Lachnospirales</taxon>
        <taxon>Lachnospiraceae</taxon>
        <taxon>Herbinix</taxon>
    </lineage>
</organism>
<dbReference type="RefSeq" id="WP_103203324.1">
    <property type="nucleotide sequence ID" value="NZ_CVTD020000023.1"/>
</dbReference>
<dbReference type="Proteomes" id="UP000236497">
    <property type="component" value="Unassembled WGS sequence"/>
</dbReference>
<protein>
    <recommendedName>
        <fullName evidence="5">Ribosomal protein L14E/L6E/L27E</fullName>
    </recommendedName>
</protein>
<dbReference type="InterPro" id="IPR008991">
    <property type="entry name" value="Translation_prot_SH3-like_sf"/>
</dbReference>